<dbReference type="SUPFAM" id="SSF50677">
    <property type="entry name" value="ValRS/IleRS/LeuRS editing domain"/>
    <property type="match status" value="1"/>
</dbReference>
<dbReference type="Pfam" id="PF08264">
    <property type="entry name" value="Anticodon_1"/>
    <property type="match status" value="1"/>
</dbReference>
<feature type="domain" description="Zinc finger FPG/IleRS-type" evidence="13">
    <location>
        <begin position="1000"/>
        <end position="1028"/>
    </location>
</feature>
<dbReference type="InterPro" id="IPR050081">
    <property type="entry name" value="Ile-tRNA_ligase"/>
</dbReference>
<dbReference type="GO" id="GO:0002161">
    <property type="term" value="F:aminoacyl-tRNA deacylase activity"/>
    <property type="evidence" value="ECO:0007669"/>
    <property type="project" value="InterPro"/>
</dbReference>
<dbReference type="AlphaFoldDB" id="A0AAW1QLD9"/>
<dbReference type="EC" id="6.1.1.5" evidence="2"/>
<evidence type="ECO:0000313" key="16">
    <source>
        <dbReference type="Proteomes" id="UP001438707"/>
    </source>
</evidence>
<dbReference type="FunFam" id="3.40.50.620:FF:000152">
    <property type="entry name" value="Isoleucine--tRNA ligase"/>
    <property type="match status" value="1"/>
</dbReference>
<reference evidence="15 16" key="1">
    <citation type="journal article" date="2024" name="Nat. Commun.">
        <title>Phylogenomics reveals the evolutionary origins of lichenization in chlorophyte algae.</title>
        <authorList>
            <person name="Puginier C."/>
            <person name="Libourel C."/>
            <person name="Otte J."/>
            <person name="Skaloud P."/>
            <person name="Haon M."/>
            <person name="Grisel S."/>
            <person name="Petersen M."/>
            <person name="Berrin J.G."/>
            <person name="Delaux P.M."/>
            <person name="Dal Grande F."/>
            <person name="Keller J."/>
        </authorList>
    </citation>
    <scope>NUCLEOTIDE SEQUENCE [LARGE SCALE GENOMIC DNA]</scope>
    <source>
        <strain evidence="15 16">SAG 2145</strain>
    </source>
</reference>
<protein>
    <recommendedName>
        <fullName evidence="2">isoleucine--tRNA ligase</fullName>
        <ecNumber evidence="2">6.1.1.5</ecNumber>
    </recommendedName>
    <alternativeName>
        <fullName evidence="9">Isoleucyl-tRNA synthetase</fullName>
    </alternativeName>
</protein>
<dbReference type="Proteomes" id="UP001438707">
    <property type="component" value="Unassembled WGS sequence"/>
</dbReference>
<evidence type="ECO:0000256" key="2">
    <source>
        <dbReference type="ARBA" id="ARBA00013165"/>
    </source>
</evidence>
<evidence type="ECO:0000256" key="1">
    <source>
        <dbReference type="ARBA" id="ARBA00005594"/>
    </source>
</evidence>
<dbReference type="InterPro" id="IPR013155">
    <property type="entry name" value="M/V/L/I-tRNA-synth_anticd-bd"/>
</dbReference>
<evidence type="ECO:0000256" key="6">
    <source>
        <dbReference type="ARBA" id="ARBA00022840"/>
    </source>
</evidence>
<keyword evidence="3" id="KW-0963">Cytoplasm</keyword>
<dbReference type="PANTHER" id="PTHR42765:SF1">
    <property type="entry name" value="ISOLEUCINE--TRNA LIGASE, MITOCHONDRIAL"/>
    <property type="match status" value="1"/>
</dbReference>
<keyword evidence="4 11" id="KW-0436">Ligase</keyword>
<dbReference type="Gene3D" id="3.40.50.620">
    <property type="entry name" value="HUPs"/>
    <property type="match status" value="2"/>
</dbReference>
<accession>A0AAW1QLD9</accession>
<dbReference type="GO" id="GO:0005739">
    <property type="term" value="C:mitochondrion"/>
    <property type="evidence" value="ECO:0007669"/>
    <property type="project" value="TreeGrafter"/>
</dbReference>
<dbReference type="Pfam" id="PF00133">
    <property type="entry name" value="tRNA-synt_1"/>
    <property type="match status" value="1"/>
</dbReference>
<feature type="domain" description="Methionyl/Valyl/Leucyl/Isoleucyl-tRNA synthetase anticodon-binding" evidence="14">
    <location>
        <begin position="775"/>
        <end position="931"/>
    </location>
</feature>
<evidence type="ECO:0000256" key="9">
    <source>
        <dbReference type="ARBA" id="ARBA00032665"/>
    </source>
</evidence>
<dbReference type="GO" id="GO:0006428">
    <property type="term" value="P:isoleucyl-tRNA aminoacylation"/>
    <property type="evidence" value="ECO:0007669"/>
    <property type="project" value="InterPro"/>
</dbReference>
<dbReference type="InterPro" id="IPR009008">
    <property type="entry name" value="Val/Leu/Ile-tRNA-synth_edit"/>
</dbReference>
<evidence type="ECO:0000256" key="5">
    <source>
        <dbReference type="ARBA" id="ARBA00022741"/>
    </source>
</evidence>
<keyword evidence="8 11" id="KW-0030">Aminoacyl-tRNA synthetase</keyword>
<comment type="caution">
    <text evidence="15">The sequence shown here is derived from an EMBL/GenBank/DDBJ whole genome shotgun (WGS) entry which is preliminary data.</text>
</comment>
<dbReference type="InterPro" id="IPR002300">
    <property type="entry name" value="aa-tRNA-synth_Ia"/>
</dbReference>
<dbReference type="InterPro" id="IPR014729">
    <property type="entry name" value="Rossmann-like_a/b/a_fold"/>
</dbReference>
<dbReference type="Gene3D" id="1.10.730.20">
    <property type="match status" value="1"/>
</dbReference>
<dbReference type="CDD" id="cd07960">
    <property type="entry name" value="Anticodon_Ia_Ile_BEm"/>
    <property type="match status" value="1"/>
</dbReference>
<organism evidence="15 16">
    <name type="scientific">Apatococcus lobatus</name>
    <dbReference type="NCBI Taxonomy" id="904363"/>
    <lineage>
        <taxon>Eukaryota</taxon>
        <taxon>Viridiplantae</taxon>
        <taxon>Chlorophyta</taxon>
        <taxon>core chlorophytes</taxon>
        <taxon>Trebouxiophyceae</taxon>
        <taxon>Chlorellales</taxon>
        <taxon>Chlorellaceae</taxon>
        <taxon>Apatococcus</taxon>
    </lineage>
</organism>
<evidence type="ECO:0000256" key="11">
    <source>
        <dbReference type="RuleBase" id="RU363035"/>
    </source>
</evidence>
<evidence type="ECO:0000259" key="13">
    <source>
        <dbReference type="Pfam" id="PF06827"/>
    </source>
</evidence>
<dbReference type="GO" id="GO:0009791">
    <property type="term" value="P:post-embryonic development"/>
    <property type="evidence" value="ECO:0007669"/>
    <property type="project" value="UniProtKB-ARBA"/>
</dbReference>
<evidence type="ECO:0000256" key="10">
    <source>
        <dbReference type="ARBA" id="ARBA00048359"/>
    </source>
</evidence>
<dbReference type="SUPFAM" id="SSF52374">
    <property type="entry name" value="Nucleotidylyl transferase"/>
    <property type="match status" value="1"/>
</dbReference>
<evidence type="ECO:0000256" key="4">
    <source>
        <dbReference type="ARBA" id="ARBA00022598"/>
    </source>
</evidence>
<dbReference type="SUPFAM" id="SSF47323">
    <property type="entry name" value="Anticodon-binding domain of a subclass of class I aminoacyl-tRNA synthetases"/>
    <property type="match status" value="1"/>
</dbReference>
<evidence type="ECO:0000256" key="8">
    <source>
        <dbReference type="ARBA" id="ARBA00023146"/>
    </source>
</evidence>
<dbReference type="InterPro" id="IPR001412">
    <property type="entry name" value="aa-tRNA-synth_I_CS"/>
</dbReference>
<dbReference type="Gene3D" id="3.90.740.10">
    <property type="entry name" value="Valyl/Leucyl/Isoleucyl-tRNA synthetase, editing domain"/>
    <property type="match status" value="1"/>
</dbReference>
<dbReference type="GO" id="GO:0005524">
    <property type="term" value="F:ATP binding"/>
    <property type="evidence" value="ECO:0007669"/>
    <property type="project" value="UniProtKB-KW"/>
</dbReference>
<keyword evidence="16" id="KW-1185">Reference proteome</keyword>
<dbReference type="InterPro" id="IPR033708">
    <property type="entry name" value="Anticodon_Ile_BEm"/>
</dbReference>
<dbReference type="PANTHER" id="PTHR42765">
    <property type="entry name" value="SOLEUCYL-TRNA SYNTHETASE"/>
    <property type="match status" value="1"/>
</dbReference>
<keyword evidence="5 11" id="KW-0547">Nucleotide-binding</keyword>
<keyword evidence="7 11" id="KW-0648">Protein biosynthesis</keyword>
<comment type="similarity">
    <text evidence="1 11">Belongs to the class-I aminoacyl-tRNA synthetase family.</text>
</comment>
<evidence type="ECO:0000313" key="15">
    <source>
        <dbReference type="EMBL" id="KAK9822294.1"/>
    </source>
</evidence>
<dbReference type="Pfam" id="PF06827">
    <property type="entry name" value="zf-FPG_IleRS"/>
    <property type="match status" value="1"/>
</dbReference>
<proteinExistence type="inferred from homology"/>
<gene>
    <name evidence="15" type="ORF">WJX74_003674</name>
</gene>
<dbReference type="Gene3D" id="1.10.10.830">
    <property type="entry name" value="Ile-tRNA synthetase CP2 domain-like"/>
    <property type="match status" value="1"/>
</dbReference>
<dbReference type="NCBIfam" id="TIGR00392">
    <property type="entry name" value="ileS"/>
    <property type="match status" value="1"/>
</dbReference>
<dbReference type="GO" id="GO:0048608">
    <property type="term" value="P:reproductive structure development"/>
    <property type="evidence" value="ECO:0007669"/>
    <property type="project" value="UniProtKB-ARBA"/>
</dbReference>
<dbReference type="EMBL" id="JALJOS010000033">
    <property type="protein sequence ID" value="KAK9822294.1"/>
    <property type="molecule type" value="Genomic_DNA"/>
</dbReference>
<comment type="catalytic activity">
    <reaction evidence="10">
        <text>tRNA(Ile) + L-isoleucine + ATP = L-isoleucyl-tRNA(Ile) + AMP + diphosphate</text>
        <dbReference type="Rhea" id="RHEA:11060"/>
        <dbReference type="Rhea" id="RHEA-COMP:9666"/>
        <dbReference type="Rhea" id="RHEA-COMP:9695"/>
        <dbReference type="ChEBI" id="CHEBI:30616"/>
        <dbReference type="ChEBI" id="CHEBI:33019"/>
        <dbReference type="ChEBI" id="CHEBI:58045"/>
        <dbReference type="ChEBI" id="CHEBI:78442"/>
        <dbReference type="ChEBI" id="CHEBI:78528"/>
        <dbReference type="ChEBI" id="CHEBI:456215"/>
        <dbReference type="EC" id="6.1.1.5"/>
    </reaction>
</comment>
<dbReference type="HAMAP" id="MF_02002">
    <property type="entry name" value="Ile_tRNA_synth_type1"/>
    <property type="match status" value="1"/>
</dbReference>
<evidence type="ECO:0000256" key="7">
    <source>
        <dbReference type="ARBA" id="ARBA00022917"/>
    </source>
</evidence>
<feature type="domain" description="Aminoacyl-tRNA synthetase class Ia" evidence="12">
    <location>
        <begin position="103"/>
        <end position="729"/>
    </location>
</feature>
<dbReference type="InterPro" id="IPR023585">
    <property type="entry name" value="Ile-tRNA-ligase_type1"/>
</dbReference>
<keyword evidence="6 11" id="KW-0067">ATP-binding</keyword>
<evidence type="ECO:0000259" key="14">
    <source>
        <dbReference type="Pfam" id="PF08264"/>
    </source>
</evidence>
<dbReference type="GO" id="GO:0000049">
    <property type="term" value="F:tRNA binding"/>
    <property type="evidence" value="ECO:0007669"/>
    <property type="project" value="InterPro"/>
</dbReference>
<dbReference type="GO" id="GO:0004822">
    <property type="term" value="F:isoleucine-tRNA ligase activity"/>
    <property type="evidence" value="ECO:0007669"/>
    <property type="project" value="UniProtKB-EC"/>
</dbReference>
<name>A0AAW1QLD9_9CHLO</name>
<dbReference type="InterPro" id="IPR009080">
    <property type="entry name" value="tRNAsynth_Ia_anticodon-bd"/>
</dbReference>
<dbReference type="InterPro" id="IPR002301">
    <property type="entry name" value="Ile-tRNA-ligase"/>
</dbReference>
<dbReference type="PRINTS" id="PR00984">
    <property type="entry name" value="TRNASYNTHILE"/>
</dbReference>
<dbReference type="GO" id="GO:0032543">
    <property type="term" value="P:mitochondrial translation"/>
    <property type="evidence" value="ECO:0007669"/>
    <property type="project" value="TreeGrafter"/>
</dbReference>
<dbReference type="InterPro" id="IPR010663">
    <property type="entry name" value="Znf_FPG/IleRS"/>
</dbReference>
<evidence type="ECO:0000256" key="3">
    <source>
        <dbReference type="ARBA" id="ARBA00022490"/>
    </source>
</evidence>
<dbReference type="PROSITE" id="PS00178">
    <property type="entry name" value="AA_TRNA_LIGASE_I"/>
    <property type="match status" value="1"/>
</dbReference>
<dbReference type="FunFam" id="1.10.730.20:FF:000001">
    <property type="entry name" value="Isoleucine--tRNA ligase"/>
    <property type="match status" value="1"/>
</dbReference>
<evidence type="ECO:0000259" key="12">
    <source>
        <dbReference type="Pfam" id="PF00133"/>
    </source>
</evidence>
<sequence>MILHSCSFHSGLDNQAKLGRVQMRTGSRLFRGWRALRQQPHSLQAAAGDRWCRSSSSFCVCASQGGGRGKGRPKPEESIYKNTVNLPETSFGMRANAKQREPQIQQLWQDEKVYESLLDSNTGGTFTLHDGPPYANGDLHIGHALNKILKDIINKYQLLQGRRVRYIPGWDCHGLPIELKVLTAMPEEARLNLTPLKLRRKARDFALKTVDAQRTAFKRYGVWGEWENPYLTLRPSYEAAQLRVFAKMVANGHIYRGRKPVHWSPSSRTALAEAELEYPEGHTSHSIYVAMPLTSSGDNEVQQQLKGAALAIWTTTPWSMPANVAVAVHPRLKYSLVEVEGEAASGWVSKRLVVAEELVEKLSEKLGVALKPLASFMGEQLEHCRYQHPMEAYGREGIVVLADYVTTESGTGLVHSAPGHGQDDFQVGQRYGLPVIAPVDDAGVFTEEAGPVAGLDAMTDGSKKVMDLLRDAGVMLKLERYQHKYPYDWRTKQPTMLRATEQWFASVEGFRAAAMQAVDQVQWVPQSARNRIAGMVEGRSDWCISRQRKWGTPIPCFFNTTTGEALMTPEIIEHVAGVLESGGGGDAWWTKPLEELLPESLRDQADSLRKGEDTMDVWMDSGVSWHILEQEQDLGLPADLYLEGSDQSRGWFQSSLLTCVAATGHAPYRQVLTHGFVLDERGIKMSKSIGNVVDPRGVIEGGKDQKKEPAFGADVLRLWVSSVDYTNDVLIGGNILSQVAEVYRKMRLTLRYMLGNLAGFEASKAVPYAELPRIDRYILGRFANLLDESKSAYDSFSFYRIYQALQRFTVSDLSNLYIDVAKDRLYVRGRDSLDRRSAQTVLAAMLQGLMPLLAPILPHTAEDAFQALPLPSSHKSIFQAGWQKGESDWRLPAEEHRFWKSVLGIRSEVNGVLEEARQGKLIGASLEARVLLHVADSKLRQQLASLDRSVNGADPLRYIFITSQAELVDEAGAASAADYSRSVDIEGVGKVTLGVAHAQGQKCSRCWNFSSAVGEDHLHPELCERCSPVIRDMGDLAPQPLQTA</sequence>